<dbReference type="Proteomes" id="UP000596035">
    <property type="component" value="Chromosome"/>
</dbReference>
<evidence type="ECO:0000313" key="4">
    <source>
        <dbReference type="Proteomes" id="UP000196710"/>
    </source>
</evidence>
<sequence>MSSSQNPLILTYIGEDFWSRPVYRDQFQHLWKDVSCGESGSPSLHSSVNDEFEGEPDMPIDQEFTLVGAPEDDEKSFQYMMLDRLRCDCDFYLGYGNRNTRNLWWGSPQAHIENMKKRWLEFADNEKPQWLTWGQILEYERQMCSEQ</sequence>
<dbReference type="Proteomes" id="UP000196710">
    <property type="component" value="Chromosome"/>
</dbReference>
<accession>A0A1Z2XUY0</accession>
<reference evidence="2" key="1">
    <citation type="journal article" date="2017" name="Genome Announc.">
        <title>High-Quality Whole-Genome Sequences of the Oligo-Mouse-Microbiota Bacterial Community.</title>
        <authorList>
            <person name="Garzetti D."/>
            <person name="Brugiroux S."/>
            <person name="Bunk B."/>
            <person name="Pukall R."/>
            <person name="McCoy K.D."/>
            <person name="Macpherson A.J."/>
            <person name="Stecher B."/>
        </authorList>
    </citation>
    <scope>NUCLEOTIDE SEQUENCE</scope>
    <source>
        <strain evidence="2">KB18</strain>
    </source>
</reference>
<gene>
    <name evidence="2" type="ORF">ADH66_16880</name>
    <name evidence="3" type="ORF">I5Q82_07275</name>
</gene>
<reference evidence="4" key="2">
    <citation type="submission" date="2017-05" db="EMBL/GenBank/DDBJ databases">
        <title>Improved OligoMM genomes.</title>
        <authorList>
            <person name="Garzetti D."/>
        </authorList>
    </citation>
    <scope>NUCLEOTIDE SEQUENCE [LARGE SCALE GENOMIC DNA]</scope>
    <source>
        <strain evidence="4">KB18</strain>
    </source>
</reference>
<dbReference type="EMBL" id="CP021422">
    <property type="protein sequence ID" value="ASB42189.1"/>
    <property type="molecule type" value="Genomic_DNA"/>
</dbReference>
<proteinExistence type="predicted"/>
<reference evidence="3 5" key="3">
    <citation type="submission" date="2020-11" db="EMBL/GenBank/DDBJ databases">
        <title>Closed and high quality bacterial genomes of the OMM12 community.</title>
        <authorList>
            <person name="Marbouty M."/>
            <person name="Lamy-Besnier Q."/>
            <person name="Debarbieux L."/>
            <person name="Koszul R."/>
        </authorList>
    </citation>
    <scope>NUCLEOTIDE SEQUENCE [LARGE SCALE GENOMIC DNA]</scope>
    <source>
        <strain evidence="3 5">KB18</strain>
    </source>
</reference>
<protein>
    <recommendedName>
        <fullName evidence="1">Large polyvalent protein-associated domain-containing protein</fullName>
    </recommendedName>
</protein>
<dbReference type="Pfam" id="PF18824">
    <property type="entry name" value="LPD11"/>
    <property type="match status" value="1"/>
</dbReference>
<feature type="domain" description="Large polyvalent protein-associated" evidence="1">
    <location>
        <begin position="76"/>
        <end position="143"/>
    </location>
</feature>
<keyword evidence="4" id="KW-1185">Reference proteome</keyword>
<dbReference type="AlphaFoldDB" id="A0A1Z2XUY0"/>
<evidence type="ECO:0000313" key="2">
    <source>
        <dbReference type="EMBL" id="ASB42189.1"/>
    </source>
</evidence>
<evidence type="ECO:0000259" key="1">
    <source>
        <dbReference type="Pfam" id="PF18824"/>
    </source>
</evidence>
<dbReference type="InterPro" id="IPR040789">
    <property type="entry name" value="LPD11"/>
</dbReference>
<organism evidence="3 5">
    <name type="scientific">Acutalibacter muris</name>
    <dbReference type="NCBI Taxonomy" id="1796620"/>
    <lineage>
        <taxon>Bacteria</taxon>
        <taxon>Bacillati</taxon>
        <taxon>Bacillota</taxon>
        <taxon>Clostridia</taxon>
        <taxon>Eubacteriales</taxon>
        <taxon>Acutalibacteraceae</taxon>
        <taxon>Acutalibacter</taxon>
    </lineage>
</organism>
<evidence type="ECO:0000313" key="5">
    <source>
        <dbReference type="Proteomes" id="UP000596035"/>
    </source>
</evidence>
<name>A0A1Z2XUY0_9FIRM</name>
<evidence type="ECO:0000313" key="3">
    <source>
        <dbReference type="EMBL" id="QQR31463.1"/>
    </source>
</evidence>
<dbReference type="RefSeq" id="WP_066538433.1">
    <property type="nucleotide sequence ID" value="NZ_CP021422.1"/>
</dbReference>
<dbReference type="KEGG" id="amur:ADH66_16880"/>
<dbReference type="EMBL" id="CP065321">
    <property type="protein sequence ID" value="QQR31463.1"/>
    <property type="molecule type" value="Genomic_DNA"/>
</dbReference>